<feature type="transmembrane region" description="Helical" evidence="6">
    <location>
        <begin position="535"/>
        <end position="556"/>
    </location>
</feature>
<feature type="transmembrane region" description="Helical" evidence="6">
    <location>
        <begin position="12"/>
        <end position="33"/>
    </location>
</feature>
<dbReference type="GO" id="GO:0005886">
    <property type="term" value="C:plasma membrane"/>
    <property type="evidence" value="ECO:0007669"/>
    <property type="project" value="UniProtKB-SubCell"/>
</dbReference>
<dbReference type="InterPro" id="IPR004797">
    <property type="entry name" value="Competence_ComEC/Rec2"/>
</dbReference>
<feature type="transmembrane region" description="Helical" evidence="6">
    <location>
        <begin position="334"/>
        <end position="351"/>
    </location>
</feature>
<accession>A0A844DZX8</accession>
<feature type="transmembrane region" description="Helical" evidence="6">
    <location>
        <begin position="66"/>
        <end position="83"/>
    </location>
</feature>
<dbReference type="PANTHER" id="PTHR30619:SF7">
    <property type="entry name" value="BETA-LACTAMASE DOMAIN PROTEIN"/>
    <property type="match status" value="1"/>
</dbReference>
<dbReference type="Pfam" id="PF00753">
    <property type="entry name" value="Lactamase_B"/>
    <property type="match status" value="1"/>
</dbReference>
<dbReference type="Proteomes" id="UP000431304">
    <property type="component" value="Unassembled WGS sequence"/>
</dbReference>
<dbReference type="InterPro" id="IPR052159">
    <property type="entry name" value="Competence_DNA_uptake"/>
</dbReference>
<dbReference type="NCBIfam" id="TIGR00361">
    <property type="entry name" value="ComEC_Rec2"/>
    <property type="match status" value="1"/>
</dbReference>
<dbReference type="InterPro" id="IPR004477">
    <property type="entry name" value="ComEC_N"/>
</dbReference>
<feature type="transmembrane region" description="Helical" evidence="6">
    <location>
        <begin position="467"/>
        <end position="485"/>
    </location>
</feature>
<proteinExistence type="predicted"/>
<dbReference type="CDD" id="cd07731">
    <property type="entry name" value="ComA-like_MBL-fold"/>
    <property type="match status" value="1"/>
</dbReference>
<name>A0A844DZX8_EUBRA</name>
<gene>
    <name evidence="8" type="ORF">GKE72_10685</name>
</gene>
<dbReference type="InterPro" id="IPR025405">
    <property type="entry name" value="DUF4131"/>
</dbReference>
<dbReference type="InterPro" id="IPR036866">
    <property type="entry name" value="RibonucZ/Hydroxyglut_hydro"/>
</dbReference>
<dbReference type="SUPFAM" id="SSF56281">
    <property type="entry name" value="Metallo-hydrolase/oxidoreductase"/>
    <property type="match status" value="1"/>
</dbReference>
<dbReference type="Gene3D" id="3.60.15.10">
    <property type="entry name" value="Ribonuclease Z/Hydroxyacylglutathione hydrolase-like"/>
    <property type="match status" value="1"/>
</dbReference>
<dbReference type="PANTHER" id="PTHR30619">
    <property type="entry name" value="DNA INTERNALIZATION/COMPETENCE PROTEIN COMEC/REC2"/>
    <property type="match status" value="1"/>
</dbReference>
<evidence type="ECO:0000256" key="4">
    <source>
        <dbReference type="ARBA" id="ARBA00022989"/>
    </source>
</evidence>
<feature type="transmembrane region" description="Helical" evidence="6">
    <location>
        <begin position="39"/>
        <end position="57"/>
    </location>
</feature>
<dbReference type="AlphaFoldDB" id="A0A844DZX8"/>
<dbReference type="InterPro" id="IPR001279">
    <property type="entry name" value="Metallo-B-lactamas"/>
</dbReference>
<dbReference type="InterPro" id="IPR035681">
    <property type="entry name" value="ComA-like_MBL"/>
</dbReference>
<dbReference type="Pfam" id="PF13567">
    <property type="entry name" value="DUF4131"/>
    <property type="match status" value="1"/>
</dbReference>
<feature type="transmembrane region" description="Helical" evidence="6">
    <location>
        <begin position="436"/>
        <end position="460"/>
    </location>
</feature>
<dbReference type="GO" id="GO:0030420">
    <property type="term" value="P:establishment of competence for transformation"/>
    <property type="evidence" value="ECO:0007669"/>
    <property type="project" value="InterPro"/>
</dbReference>
<dbReference type="NCBIfam" id="TIGR00360">
    <property type="entry name" value="ComEC_N-term"/>
    <property type="match status" value="1"/>
</dbReference>
<evidence type="ECO:0000256" key="1">
    <source>
        <dbReference type="ARBA" id="ARBA00004651"/>
    </source>
</evidence>
<feature type="transmembrane region" description="Helical" evidence="6">
    <location>
        <begin position="287"/>
        <end position="304"/>
    </location>
</feature>
<reference evidence="8 9" key="1">
    <citation type="journal article" date="2019" name="Nat. Med.">
        <title>A library of human gut bacterial isolates paired with longitudinal multiomics data enables mechanistic microbiome research.</title>
        <authorList>
            <person name="Poyet M."/>
            <person name="Groussin M."/>
            <person name="Gibbons S.M."/>
            <person name="Avila-Pacheco J."/>
            <person name="Jiang X."/>
            <person name="Kearney S.M."/>
            <person name="Perrotta A.R."/>
            <person name="Berdy B."/>
            <person name="Zhao S."/>
            <person name="Lieberman T.D."/>
            <person name="Swanson P.K."/>
            <person name="Smith M."/>
            <person name="Roesemann S."/>
            <person name="Alexander J.E."/>
            <person name="Rich S.A."/>
            <person name="Livny J."/>
            <person name="Vlamakis H."/>
            <person name="Clish C."/>
            <person name="Bullock K."/>
            <person name="Deik A."/>
            <person name="Scott J."/>
            <person name="Pierce K.A."/>
            <person name="Xavier R.J."/>
            <person name="Alm E.J."/>
        </authorList>
    </citation>
    <scope>NUCLEOTIDE SEQUENCE [LARGE SCALE GENOMIC DNA]</scope>
    <source>
        <strain evidence="8 9">BIOML-A3</strain>
    </source>
</reference>
<keyword evidence="3 6" id="KW-0812">Transmembrane</keyword>
<keyword evidence="4 6" id="KW-1133">Transmembrane helix</keyword>
<evidence type="ECO:0000256" key="5">
    <source>
        <dbReference type="ARBA" id="ARBA00023136"/>
    </source>
</evidence>
<organism evidence="8 9">
    <name type="scientific">Eubacterium ramulus</name>
    <dbReference type="NCBI Taxonomy" id="39490"/>
    <lineage>
        <taxon>Bacteria</taxon>
        <taxon>Bacillati</taxon>
        <taxon>Bacillota</taxon>
        <taxon>Clostridia</taxon>
        <taxon>Eubacteriales</taxon>
        <taxon>Eubacteriaceae</taxon>
        <taxon>Eubacterium</taxon>
    </lineage>
</organism>
<feature type="transmembrane region" description="Helical" evidence="6">
    <location>
        <begin position="411"/>
        <end position="430"/>
    </location>
</feature>
<evidence type="ECO:0000256" key="3">
    <source>
        <dbReference type="ARBA" id="ARBA00022692"/>
    </source>
</evidence>
<feature type="transmembrane region" description="Helical" evidence="6">
    <location>
        <begin position="505"/>
        <end position="523"/>
    </location>
</feature>
<feature type="transmembrane region" description="Helical" evidence="6">
    <location>
        <begin position="258"/>
        <end position="280"/>
    </location>
</feature>
<evidence type="ECO:0000313" key="8">
    <source>
        <dbReference type="EMBL" id="MSD16522.1"/>
    </source>
</evidence>
<keyword evidence="5 6" id="KW-0472">Membrane</keyword>
<comment type="caution">
    <text evidence="8">The sequence shown here is derived from an EMBL/GenBank/DDBJ whole genome shotgun (WGS) entry which is preliminary data.</text>
</comment>
<dbReference type="SMART" id="SM00849">
    <property type="entry name" value="Lactamase_B"/>
    <property type="match status" value="1"/>
</dbReference>
<evidence type="ECO:0000256" key="6">
    <source>
        <dbReference type="SAM" id="Phobius"/>
    </source>
</evidence>
<protein>
    <submittedName>
        <fullName evidence="8">DNA internalization-related competence protein ComEC/Rec2</fullName>
    </submittedName>
</protein>
<comment type="subcellular location">
    <subcellularLocation>
        <location evidence="1">Cell membrane</location>
        <topology evidence="1">Multi-pass membrane protein</topology>
    </subcellularLocation>
</comment>
<evidence type="ECO:0000259" key="7">
    <source>
        <dbReference type="SMART" id="SM00849"/>
    </source>
</evidence>
<keyword evidence="2" id="KW-1003">Cell membrane</keyword>
<evidence type="ECO:0000256" key="2">
    <source>
        <dbReference type="ARBA" id="ARBA00022475"/>
    </source>
</evidence>
<evidence type="ECO:0000313" key="9">
    <source>
        <dbReference type="Proteomes" id="UP000431304"/>
    </source>
</evidence>
<sequence length="815" mass="92079">MCRNRRRRDCLILENKHHICLLAAALTAGILLAGEHPSVQHVFPAVLLLFACAAGLYKKHPSREQIVMLFLVTGFCLLGAGITRQHLTSYTGRQKIISSTAQVTLCGTVTGKEIKSDSYLYHLKQTYLNTNQTPVFLGHIIFSNETDVIPIGAKIKITGKVQCFSPARNDGNFDFADYYQQQNILCRLRVENGEDAIQIKKIPALLCREQLYRLQKHIVQIYTEQMNQRDAGILCTLAAGTKSLLDPEIKQQYQEAGISHLLSVSGLHISILGFSVYRFLRFLRRSYPCSAAVSTFCILCFSYMSGFGIPAQRAIVMYLCMMGAQIFGRTYDGAHGLALAAILLLITNPLTLYQTGFLFSFTAMLAIVQYSRLFPEQEDEKRTDHEENRKSINAWIKNSLRNRLTDLKKNLRFSLWLQLWLLPMTAWFYYEVPLYAMFLNLLILPFSSWLLGGGLIAALIYVWMPGIAGWILVTCHAILNLYDAGMRILRLFPGNLLLTGQPEPFWIITYYIVLAFFCLWKLYRKLFAHNKNVRWLSLKGLPYGILGIFLAATLLMHPAETPGIFLLDVGQGDGIFLTDGHGGHIWIDGGSSSEAAVGTYRMLPFLKYHRVNAVDVWIVTHPDADHISGLEELLEQGYPVHRLLLAKALSEDSSCQKLAELAKKQGTSVSYVDTGDTLHLKEMTLQCLYPDAGETAADCNGLSQVWELRSHAFSMLFTGDLGEEQEKLLLKRQRLHPVTALKVAHHGSRFSSCEEFLNYIHPKAAFISSSAHNRYHHPSQEALERLEKEGCDIYCTKDCGQISILYRKGQWQIRQ</sequence>
<dbReference type="EMBL" id="WKRA01000017">
    <property type="protein sequence ID" value="MSD16522.1"/>
    <property type="molecule type" value="Genomic_DNA"/>
</dbReference>
<dbReference type="Pfam" id="PF03772">
    <property type="entry name" value="Competence"/>
    <property type="match status" value="1"/>
</dbReference>
<feature type="domain" description="Metallo-beta-lactamase" evidence="7">
    <location>
        <begin position="571"/>
        <end position="772"/>
    </location>
</feature>